<evidence type="ECO:0000313" key="4">
    <source>
        <dbReference type="Proteomes" id="UP000332933"/>
    </source>
</evidence>
<evidence type="ECO:0000313" key="2">
    <source>
        <dbReference type="EMBL" id="KAF0684731.1"/>
    </source>
</evidence>
<evidence type="ECO:0000313" key="3">
    <source>
        <dbReference type="EMBL" id="VFT99953.1"/>
    </source>
</evidence>
<accession>A0A485LMC7</accession>
<keyword evidence="1" id="KW-1133">Transmembrane helix</keyword>
<dbReference type="Proteomes" id="UP000332933">
    <property type="component" value="Unassembled WGS sequence"/>
</dbReference>
<dbReference type="EMBL" id="VJMH01007247">
    <property type="protein sequence ID" value="KAF0684731.1"/>
    <property type="molecule type" value="Genomic_DNA"/>
</dbReference>
<dbReference type="EMBL" id="CAADRA010007273">
    <property type="protein sequence ID" value="VFT99953.1"/>
    <property type="molecule type" value="Genomic_DNA"/>
</dbReference>
<name>A0A485LMC7_9STRA</name>
<feature type="transmembrane region" description="Helical" evidence="1">
    <location>
        <begin position="47"/>
        <end position="66"/>
    </location>
</feature>
<dbReference type="AlphaFoldDB" id="A0A485LMC7"/>
<evidence type="ECO:0000256" key="1">
    <source>
        <dbReference type="SAM" id="Phobius"/>
    </source>
</evidence>
<keyword evidence="4" id="KW-1185">Reference proteome</keyword>
<sequence>MSNSVAPVDTTTATLGPHVSDTRLVGFWRSLLTLQPTHTTKSRMSGLFGLGYLVLTLVSCVSYTVFLNPSLANNLFWVHCNTSSYEIYLIDLLNLKLQTTRQGSVDVVFWRQPTLFI</sequence>
<reference evidence="2" key="2">
    <citation type="submission" date="2019-06" db="EMBL/GenBank/DDBJ databases">
        <title>Genomics analysis of Aphanomyces spp. identifies a new class of oomycete effector associated with host adaptation.</title>
        <authorList>
            <person name="Gaulin E."/>
        </authorList>
    </citation>
    <scope>NUCLEOTIDE SEQUENCE</scope>
    <source>
        <strain evidence="2">CBS 578.67</strain>
    </source>
</reference>
<keyword evidence="1" id="KW-0812">Transmembrane</keyword>
<proteinExistence type="predicted"/>
<organism evidence="3 4">
    <name type="scientific">Aphanomyces stellatus</name>
    <dbReference type="NCBI Taxonomy" id="120398"/>
    <lineage>
        <taxon>Eukaryota</taxon>
        <taxon>Sar</taxon>
        <taxon>Stramenopiles</taxon>
        <taxon>Oomycota</taxon>
        <taxon>Saprolegniomycetes</taxon>
        <taxon>Saprolegniales</taxon>
        <taxon>Verrucalvaceae</taxon>
        <taxon>Aphanomyces</taxon>
    </lineage>
</organism>
<reference evidence="3 4" key="1">
    <citation type="submission" date="2019-03" db="EMBL/GenBank/DDBJ databases">
        <authorList>
            <person name="Gaulin E."/>
            <person name="Dumas B."/>
        </authorList>
    </citation>
    <scope>NUCLEOTIDE SEQUENCE [LARGE SCALE GENOMIC DNA]</scope>
    <source>
        <strain evidence="3">CBS 568.67</strain>
    </source>
</reference>
<protein>
    <submittedName>
        <fullName evidence="3">Aste57867_23308 protein</fullName>
    </submittedName>
</protein>
<keyword evidence="1" id="KW-0472">Membrane</keyword>
<gene>
    <name evidence="3" type="primary">Aste57867_23308</name>
    <name evidence="2" type="ORF">As57867_023237</name>
    <name evidence="3" type="ORF">ASTE57867_23308</name>
</gene>